<protein>
    <recommendedName>
        <fullName evidence="5">Fimbrial assembly protein (PilN)</fullName>
    </recommendedName>
</protein>
<evidence type="ECO:0000313" key="4">
    <source>
        <dbReference type="Proteomes" id="UP000475249"/>
    </source>
</evidence>
<keyword evidence="2" id="KW-0472">Membrane</keyword>
<evidence type="ECO:0000256" key="1">
    <source>
        <dbReference type="SAM" id="Coils"/>
    </source>
</evidence>
<name>A0A6L9ECC2_9FLAO</name>
<gene>
    <name evidence="3" type="ORF">GTQ38_10265</name>
</gene>
<organism evidence="3 4">
    <name type="scientific">Poritiphilus flavus</name>
    <dbReference type="NCBI Taxonomy" id="2697053"/>
    <lineage>
        <taxon>Bacteria</taxon>
        <taxon>Pseudomonadati</taxon>
        <taxon>Bacteroidota</taxon>
        <taxon>Flavobacteriia</taxon>
        <taxon>Flavobacteriales</taxon>
        <taxon>Flavobacteriaceae</taxon>
        <taxon>Poritiphilus</taxon>
    </lineage>
</organism>
<dbReference type="Proteomes" id="UP000475249">
    <property type="component" value="Unassembled WGS sequence"/>
</dbReference>
<feature type="coiled-coil region" evidence="1">
    <location>
        <begin position="269"/>
        <end position="296"/>
    </location>
</feature>
<comment type="caution">
    <text evidence="3">The sequence shown here is derived from an EMBL/GenBank/DDBJ whole genome shotgun (WGS) entry which is preliminary data.</text>
</comment>
<keyword evidence="4" id="KW-1185">Reference proteome</keyword>
<reference evidence="3 4" key="1">
    <citation type="submission" date="2020-01" db="EMBL/GenBank/DDBJ databases">
        <title>Bacteria diversity of Porities sp.</title>
        <authorList>
            <person name="Wang G."/>
        </authorList>
    </citation>
    <scope>NUCLEOTIDE SEQUENCE [LARGE SCALE GENOMIC DNA]</scope>
    <source>
        <strain evidence="3 4">R33</strain>
    </source>
</reference>
<proteinExistence type="predicted"/>
<dbReference type="EMBL" id="WXYO01000004">
    <property type="protein sequence ID" value="NAS12385.1"/>
    <property type="molecule type" value="Genomic_DNA"/>
</dbReference>
<keyword evidence="2" id="KW-0812">Transmembrane</keyword>
<dbReference type="AlphaFoldDB" id="A0A6L9ECC2"/>
<accession>A0A6L9ECC2</accession>
<feature type="transmembrane region" description="Helical" evidence="2">
    <location>
        <begin position="236"/>
        <end position="252"/>
    </location>
</feature>
<sequence length="395" mass="44121">MLKHIKQGKVFSGVEITENSSGISYELLVIKQAADELHIANRGSFNSLESLAEVVPKTAPLVIIINTSQVLTKLVGPSTNSNPEAIVNGAFPNLKLENFYYELIQKESDPLVSIVKRTYVDELMASFKQEGLIPYFIHFGLGSMAALLSYSSSDIAVSNYQLEILNHRIISIQAFSTAISEQEINGLALSHKEMLAFGGILGQIGSTAASSNFLAQNKVLRTEFGDQRIFRFSFRASLIFVLTLLLVNFLFFDHYHSQVSSLTETMEVNNSKISRLKELETDVSKKEERLALLQSSSNSRATFYLDQIAQTLPASVLLDQLIYQPLEKAVKESSPIQVDERVLLVKGISKDADHFSNWIVSLEALDWIASVQTMDYDYVSKTTSRFSLKITFHEK</sequence>
<dbReference type="RefSeq" id="WP_161435416.1">
    <property type="nucleotide sequence ID" value="NZ_WXYO01000004.1"/>
</dbReference>
<keyword evidence="2" id="KW-1133">Transmembrane helix</keyword>
<evidence type="ECO:0008006" key="5">
    <source>
        <dbReference type="Google" id="ProtNLM"/>
    </source>
</evidence>
<keyword evidence="1" id="KW-0175">Coiled coil</keyword>
<evidence type="ECO:0000256" key="2">
    <source>
        <dbReference type="SAM" id="Phobius"/>
    </source>
</evidence>
<evidence type="ECO:0000313" key="3">
    <source>
        <dbReference type="EMBL" id="NAS12385.1"/>
    </source>
</evidence>